<dbReference type="RefSeq" id="WP_208237167.1">
    <property type="nucleotide sequence ID" value="NZ_BAAAQU010000001.1"/>
</dbReference>
<dbReference type="InterPro" id="IPR036162">
    <property type="entry name" value="Resolvase-like_N_sf"/>
</dbReference>
<dbReference type="EMBL" id="JAGFBF010000001">
    <property type="protein sequence ID" value="MBO2989251.1"/>
    <property type="molecule type" value="Genomic_DNA"/>
</dbReference>
<keyword evidence="5" id="KW-1185">Reference proteome</keyword>
<proteinExistence type="predicted"/>
<dbReference type="GO" id="GO:0003677">
    <property type="term" value="F:DNA binding"/>
    <property type="evidence" value="ECO:0007669"/>
    <property type="project" value="InterPro"/>
</dbReference>
<name>A0A939QCG7_9MICO</name>
<protein>
    <submittedName>
        <fullName evidence="4">Recombinase family protein</fullName>
    </submittedName>
</protein>
<accession>A0A939QCG7</accession>
<dbReference type="GO" id="GO:0000150">
    <property type="term" value="F:DNA strand exchange activity"/>
    <property type="evidence" value="ECO:0007669"/>
    <property type="project" value="InterPro"/>
</dbReference>
<dbReference type="InterPro" id="IPR050639">
    <property type="entry name" value="SSR_resolvase"/>
</dbReference>
<dbReference type="Pfam" id="PF00239">
    <property type="entry name" value="Resolvase"/>
    <property type="match status" value="1"/>
</dbReference>
<dbReference type="Pfam" id="PF07508">
    <property type="entry name" value="Recombinase"/>
    <property type="match status" value="1"/>
</dbReference>
<feature type="region of interest" description="Disordered" evidence="1">
    <location>
        <begin position="465"/>
        <end position="484"/>
    </location>
</feature>
<evidence type="ECO:0000259" key="3">
    <source>
        <dbReference type="PROSITE" id="PS51737"/>
    </source>
</evidence>
<comment type="caution">
    <text evidence="4">The sequence shown here is derived from an EMBL/GenBank/DDBJ whole genome shotgun (WGS) entry which is preliminary data.</text>
</comment>
<sequence>MYIEFVTERSGNRAVIYARISRDKKDEGETLDGQIELCEKLAVKNGLTVVATYRESDGTGASERSQSKSRVEYDKMLAAARTGEFDYILAYADDRLTRRPAELEELIQLVETTGIKIRTHRFEHYDLSSNQGIMAARILGAVAAGEARTISERQKATFERHAYAGKPKRQRQRPFGWEEDGIHIRESEASLIRGAVEKVKAGASIASIQHEWNRAGVRTAVDPSQSRKEEKPSGEWEWSVVYRVLLGWRTAGVRTRHRKPLRDSEGRLVRGSWEPIISAEDREQALTMLGKLSRKKLRTGSWPLASLLRCGECTKPLYGQLPSGTRSRALYACKKGHVGVSAGLLEQLVIERVIERAVREEAGAVRESEDSRKQATDWPHHGELARVREQIAELMAAYKNGELSGGIVFPQVDELDQRQIVLQRELDEFLAEEDAPPSVLRRSSEALEWLLEVQGQFLRYTPNRPKSVESQRWGDDEVEETPGRREELPFAATDEETRELNLLLRGELEMVIVKKGKTGRQSRESFESRIDPVWRD</sequence>
<dbReference type="Gene3D" id="3.40.50.1390">
    <property type="entry name" value="Resolvase, N-terminal catalytic domain"/>
    <property type="match status" value="1"/>
</dbReference>
<dbReference type="PROSITE" id="PS51737">
    <property type="entry name" value="RECOMBINASE_DNA_BIND"/>
    <property type="match status" value="1"/>
</dbReference>
<dbReference type="PROSITE" id="PS51736">
    <property type="entry name" value="RECOMBINASES_3"/>
    <property type="match status" value="1"/>
</dbReference>
<dbReference type="CDD" id="cd00338">
    <property type="entry name" value="Ser_Recombinase"/>
    <property type="match status" value="1"/>
</dbReference>
<dbReference type="PANTHER" id="PTHR30461">
    <property type="entry name" value="DNA-INVERTASE FROM LAMBDOID PROPHAGE"/>
    <property type="match status" value="1"/>
</dbReference>
<organism evidence="4 5">
    <name type="scientific">Leucobacter tardus</name>
    <dbReference type="NCBI Taxonomy" id="501483"/>
    <lineage>
        <taxon>Bacteria</taxon>
        <taxon>Bacillati</taxon>
        <taxon>Actinomycetota</taxon>
        <taxon>Actinomycetes</taxon>
        <taxon>Micrococcales</taxon>
        <taxon>Microbacteriaceae</taxon>
        <taxon>Leucobacter</taxon>
    </lineage>
</organism>
<evidence type="ECO:0000256" key="1">
    <source>
        <dbReference type="SAM" id="MobiDB-lite"/>
    </source>
</evidence>
<dbReference type="AlphaFoldDB" id="A0A939QCG7"/>
<feature type="domain" description="Recombinase" evidence="3">
    <location>
        <begin position="174"/>
        <end position="295"/>
    </location>
</feature>
<gene>
    <name evidence="4" type="ORF">J4H85_04465</name>
</gene>
<feature type="compositionally biased region" description="Basic and acidic residues" evidence="1">
    <location>
        <begin position="521"/>
        <end position="536"/>
    </location>
</feature>
<feature type="region of interest" description="Disordered" evidence="1">
    <location>
        <begin position="517"/>
        <end position="536"/>
    </location>
</feature>
<dbReference type="InterPro" id="IPR038109">
    <property type="entry name" value="DNA_bind_recomb_sf"/>
</dbReference>
<dbReference type="InterPro" id="IPR006119">
    <property type="entry name" value="Resolv_N"/>
</dbReference>
<dbReference type="SMART" id="SM00857">
    <property type="entry name" value="Resolvase"/>
    <property type="match status" value="1"/>
</dbReference>
<dbReference type="InterPro" id="IPR011109">
    <property type="entry name" value="DNA_bind_recombinase_dom"/>
</dbReference>
<evidence type="ECO:0000313" key="4">
    <source>
        <dbReference type="EMBL" id="MBO2989251.1"/>
    </source>
</evidence>
<dbReference type="PANTHER" id="PTHR30461:SF23">
    <property type="entry name" value="DNA RECOMBINASE-RELATED"/>
    <property type="match status" value="1"/>
</dbReference>
<dbReference type="SUPFAM" id="SSF53041">
    <property type="entry name" value="Resolvase-like"/>
    <property type="match status" value="1"/>
</dbReference>
<dbReference type="Proteomes" id="UP000668403">
    <property type="component" value="Unassembled WGS sequence"/>
</dbReference>
<feature type="domain" description="Resolvase/invertase-type recombinase catalytic" evidence="2">
    <location>
        <begin position="13"/>
        <end position="165"/>
    </location>
</feature>
<evidence type="ECO:0000313" key="5">
    <source>
        <dbReference type="Proteomes" id="UP000668403"/>
    </source>
</evidence>
<evidence type="ECO:0000259" key="2">
    <source>
        <dbReference type="PROSITE" id="PS51736"/>
    </source>
</evidence>
<feature type="compositionally biased region" description="Basic and acidic residues" evidence="1">
    <location>
        <begin position="466"/>
        <end position="484"/>
    </location>
</feature>
<dbReference type="Gene3D" id="3.90.1750.20">
    <property type="entry name" value="Putative Large Serine Recombinase, Chain B, Domain 2"/>
    <property type="match status" value="1"/>
</dbReference>
<reference evidence="4" key="1">
    <citation type="submission" date="2021-03" db="EMBL/GenBank/DDBJ databases">
        <title>Leucobacter chromiisoli sp. nov., isolated from chromium-containing soil of chemical plant.</title>
        <authorList>
            <person name="Xu Z."/>
        </authorList>
    </citation>
    <scope>NUCLEOTIDE SEQUENCE</scope>
    <source>
        <strain evidence="4">K 70/01</strain>
    </source>
</reference>